<protein>
    <submittedName>
        <fullName evidence="2">Uncharacterized protein</fullName>
    </submittedName>
</protein>
<dbReference type="AlphaFoldDB" id="A0A1Y1VIR0"/>
<dbReference type="Proteomes" id="UP000193719">
    <property type="component" value="Unassembled WGS sequence"/>
</dbReference>
<gene>
    <name evidence="2" type="ORF">BCR36DRAFT_253230</name>
</gene>
<dbReference type="OrthoDB" id="2152885at2759"/>
<accession>A0A1Y1VIR0</accession>
<dbReference type="STRING" id="1754191.A0A1Y1VIR0"/>
<keyword evidence="1" id="KW-0175">Coiled coil</keyword>
<feature type="coiled-coil region" evidence="1">
    <location>
        <begin position="753"/>
        <end position="808"/>
    </location>
</feature>
<evidence type="ECO:0000313" key="3">
    <source>
        <dbReference type="Proteomes" id="UP000193719"/>
    </source>
</evidence>
<feature type="non-terminal residue" evidence="2">
    <location>
        <position position="810"/>
    </location>
</feature>
<evidence type="ECO:0000256" key="1">
    <source>
        <dbReference type="SAM" id="Coils"/>
    </source>
</evidence>
<keyword evidence="3" id="KW-1185">Reference proteome</keyword>
<reference evidence="2 3" key="1">
    <citation type="submission" date="2016-08" db="EMBL/GenBank/DDBJ databases">
        <title>Genomes of anaerobic fungi encode conserved fungal cellulosomes for biomass hydrolysis.</title>
        <authorList>
            <consortium name="DOE Joint Genome Institute"/>
            <person name="Haitjema C.H."/>
            <person name="Gilmore S.P."/>
            <person name="Henske J.K."/>
            <person name="Solomon K.V."/>
            <person name="De Groot R."/>
            <person name="Kuo A."/>
            <person name="Mondo S.J."/>
            <person name="Salamov A.A."/>
            <person name="Labutti K."/>
            <person name="Zhao Z."/>
            <person name="Chiniquy J."/>
            <person name="Barry K."/>
            <person name="Brewer H.M."/>
            <person name="Purvine S.O."/>
            <person name="Wright A.T."/>
            <person name="Boxma B."/>
            <person name="Van Alen T."/>
            <person name="Hackstein J.H."/>
            <person name="Baker S.E."/>
            <person name="Grigoriev I.V."/>
            <person name="O'Malley M.A."/>
        </authorList>
    </citation>
    <scope>NUCLEOTIDE SEQUENCE [LARGE SCALE GENOMIC DNA]</scope>
    <source>
        <strain evidence="3">finn</strain>
    </source>
</reference>
<proteinExistence type="predicted"/>
<feature type="coiled-coil region" evidence="1">
    <location>
        <begin position="213"/>
        <end position="243"/>
    </location>
</feature>
<organism evidence="2 3">
    <name type="scientific">Piromyces finnis</name>
    <dbReference type="NCBI Taxonomy" id="1754191"/>
    <lineage>
        <taxon>Eukaryota</taxon>
        <taxon>Fungi</taxon>
        <taxon>Fungi incertae sedis</taxon>
        <taxon>Chytridiomycota</taxon>
        <taxon>Chytridiomycota incertae sedis</taxon>
        <taxon>Neocallimastigomycetes</taxon>
        <taxon>Neocallimastigales</taxon>
        <taxon>Neocallimastigaceae</taxon>
        <taxon>Piromyces</taxon>
    </lineage>
</organism>
<name>A0A1Y1VIR0_9FUNG</name>
<feature type="coiled-coil region" evidence="1">
    <location>
        <begin position="596"/>
        <end position="644"/>
    </location>
</feature>
<feature type="coiled-coil region" evidence="1">
    <location>
        <begin position="352"/>
        <end position="530"/>
    </location>
</feature>
<evidence type="ECO:0000313" key="2">
    <source>
        <dbReference type="EMBL" id="ORX56665.1"/>
    </source>
</evidence>
<dbReference type="EMBL" id="MCFH01000007">
    <property type="protein sequence ID" value="ORX56665.1"/>
    <property type="molecule type" value="Genomic_DNA"/>
</dbReference>
<sequence length="810" mass="95037">MGEPIKKLGQIVNDIQDTLGQFNDISSKSSDINISVERKNNIINNNIINDENSLCYKNEGLNKKNNNINEIVERNYNAIMFSSKAAGKIFEKNDHDMSLMLMKENDNLNNIQLHIDKNSNDISIQSYSILNDENNDTHQSKNTNIGNDEKSIDINNKEYYLDISNNNLIDNNISEKRQTKELLHNMKINIPDENTYLLMKDLIEKSKQKSENISYLNNIINEYNNENKAMKEENKNLRKINEVMKYKLDEINANLLNISCYDSISSLKEKDIAYISSFSSSKQENLITFINEVLEVISTQLNLKFINKNSVLIKITNFYKCLNSMKTSIKEFSEEKPYSLSRSLIIDVCNCFKNCQDNINNLYNENENENLNNVSDDDDVNVLKERYKKSLNTISQLELENKEHLMIINELNSKINKTEKISNIDPINSNYIIKTKYNDITQRYNKLLVENENMKKNQIYLENLIEKWKLENDKLQKAIISFKNEFPIDKDLLQKNRILKNKLDDERLNIKKYTELIKALKIEIDQLRTDSIQDNEKLTKQMSSELSNIKDIQSLYLESINQITNKYNENESDNINNNNKIINKQIDKLFDVVQESDKIKNQLTKLEQIIEEQIKEKERVIVENKKIRKEFNELQNKLNNQENSLLKKCRDLNTDLNNTKDLLAKTHNDYLKKEQEVFECQAIIDDYLLQYSKACDTCIAISSIHSKPTQFLDNLHLKPGLSKHPFPFDEEIRNLCSWIKENENDIKAFDFKIKELNKLLDSKNQEIVSLKNKSEELKTNISNLQLSYDEARKKEKDYEEKLEHSLQKQN</sequence>
<reference evidence="2 3" key="2">
    <citation type="submission" date="2016-08" db="EMBL/GenBank/DDBJ databases">
        <title>Pervasive Adenine N6-methylation of Active Genes in Fungi.</title>
        <authorList>
            <consortium name="DOE Joint Genome Institute"/>
            <person name="Mondo S.J."/>
            <person name="Dannebaum R.O."/>
            <person name="Kuo R.C."/>
            <person name="Labutti K."/>
            <person name="Haridas S."/>
            <person name="Kuo A."/>
            <person name="Salamov A."/>
            <person name="Ahrendt S.R."/>
            <person name="Lipzen A."/>
            <person name="Sullivan W."/>
            <person name="Andreopoulos W.B."/>
            <person name="Clum A."/>
            <person name="Lindquist E."/>
            <person name="Daum C."/>
            <person name="Ramamoorthy G.K."/>
            <person name="Gryganskyi A."/>
            <person name="Culley D."/>
            <person name="Magnuson J.K."/>
            <person name="James T.Y."/>
            <person name="O'Malley M.A."/>
            <person name="Stajich J.E."/>
            <person name="Spatafora J.W."/>
            <person name="Visel A."/>
            <person name="Grigoriev I.V."/>
        </authorList>
    </citation>
    <scope>NUCLEOTIDE SEQUENCE [LARGE SCALE GENOMIC DNA]</scope>
    <source>
        <strain evidence="3">finn</strain>
    </source>
</reference>
<comment type="caution">
    <text evidence="2">The sequence shown here is derived from an EMBL/GenBank/DDBJ whole genome shotgun (WGS) entry which is preliminary data.</text>
</comment>